<feature type="chain" id="PRO_5031101316" evidence="5">
    <location>
        <begin position="23"/>
        <end position="297"/>
    </location>
</feature>
<dbReference type="InterPro" id="IPR005119">
    <property type="entry name" value="LysR_subst-bd"/>
</dbReference>
<dbReference type="Proteomes" id="UP000533306">
    <property type="component" value="Unassembled WGS sequence"/>
</dbReference>
<dbReference type="RefSeq" id="WP_183829682.1">
    <property type="nucleotide sequence ID" value="NZ_JACHEU010000001.1"/>
</dbReference>
<keyword evidence="3 7" id="KW-0238">DNA-binding</keyword>
<keyword evidence="5" id="KW-0732">Signal</keyword>
<evidence type="ECO:0000256" key="3">
    <source>
        <dbReference type="ARBA" id="ARBA00023125"/>
    </source>
</evidence>
<dbReference type="PANTHER" id="PTHR30126">
    <property type="entry name" value="HTH-TYPE TRANSCRIPTIONAL REGULATOR"/>
    <property type="match status" value="1"/>
</dbReference>
<evidence type="ECO:0000256" key="4">
    <source>
        <dbReference type="ARBA" id="ARBA00023163"/>
    </source>
</evidence>
<dbReference type="EMBL" id="JACHEU010000001">
    <property type="protein sequence ID" value="MBB6012789.1"/>
    <property type="molecule type" value="Genomic_DNA"/>
</dbReference>
<dbReference type="SUPFAM" id="SSF53850">
    <property type="entry name" value="Periplasmic binding protein-like II"/>
    <property type="match status" value="1"/>
</dbReference>
<feature type="domain" description="HTH lysR-type" evidence="6">
    <location>
        <begin position="1"/>
        <end position="58"/>
    </location>
</feature>
<dbReference type="PROSITE" id="PS50931">
    <property type="entry name" value="HTH_LYSR"/>
    <property type="match status" value="1"/>
</dbReference>
<dbReference type="AlphaFoldDB" id="A0A7W9S2T7"/>
<evidence type="ECO:0000313" key="8">
    <source>
        <dbReference type="Proteomes" id="UP000533306"/>
    </source>
</evidence>
<dbReference type="Gene3D" id="3.40.190.290">
    <property type="match status" value="1"/>
</dbReference>
<keyword evidence="8" id="KW-1185">Reference proteome</keyword>
<dbReference type="PANTHER" id="PTHR30126:SF77">
    <property type="entry name" value="TRANSCRIPTIONAL REGULATORY PROTEIN"/>
    <property type="match status" value="1"/>
</dbReference>
<evidence type="ECO:0000313" key="7">
    <source>
        <dbReference type="EMBL" id="MBB6012789.1"/>
    </source>
</evidence>
<dbReference type="GO" id="GO:0000976">
    <property type="term" value="F:transcription cis-regulatory region binding"/>
    <property type="evidence" value="ECO:0007669"/>
    <property type="project" value="TreeGrafter"/>
</dbReference>
<keyword evidence="2" id="KW-0805">Transcription regulation</keyword>
<evidence type="ECO:0000256" key="1">
    <source>
        <dbReference type="ARBA" id="ARBA00009437"/>
    </source>
</evidence>
<dbReference type="FunFam" id="1.10.10.10:FF:000001">
    <property type="entry name" value="LysR family transcriptional regulator"/>
    <property type="match status" value="1"/>
</dbReference>
<evidence type="ECO:0000259" key="6">
    <source>
        <dbReference type="PROSITE" id="PS50931"/>
    </source>
</evidence>
<dbReference type="Gene3D" id="1.10.10.10">
    <property type="entry name" value="Winged helix-like DNA-binding domain superfamily/Winged helix DNA-binding domain"/>
    <property type="match status" value="1"/>
</dbReference>
<proteinExistence type="inferred from homology"/>
<evidence type="ECO:0000256" key="5">
    <source>
        <dbReference type="SAM" id="SignalP"/>
    </source>
</evidence>
<name>A0A7W9S2T7_9HYPH</name>
<dbReference type="PRINTS" id="PR00039">
    <property type="entry name" value="HTHLYSR"/>
</dbReference>
<gene>
    <name evidence="7" type="ORF">HNR59_002134</name>
</gene>
<comment type="caution">
    <text evidence="7">The sequence shown here is derived from an EMBL/GenBank/DDBJ whole genome shotgun (WGS) entry which is preliminary data.</text>
</comment>
<organism evidence="7 8">
    <name type="scientific">Aquamicrobium lusatiense</name>
    <dbReference type="NCBI Taxonomy" id="89772"/>
    <lineage>
        <taxon>Bacteria</taxon>
        <taxon>Pseudomonadati</taxon>
        <taxon>Pseudomonadota</taxon>
        <taxon>Alphaproteobacteria</taxon>
        <taxon>Hyphomicrobiales</taxon>
        <taxon>Phyllobacteriaceae</taxon>
        <taxon>Aquamicrobium</taxon>
    </lineage>
</organism>
<sequence length="297" mass="31755">MNLRFLETFLWIARLGSFSAAAARLNTTQAAISHRIASLEADLGVQLFSREGRAVSLTLAGRRAIAHAEEIMLAVASFRESVADPSRMTGSVRIGTNDVIVHTFLSRFMDDVRKALPDITIDLSLDTSPALARDVLGEDIDMALVLGQIVSGSVTNVELSSFRSVWVAKADSGLAGRPLTLADVATHPLLTFSKDSAPYHWLLQQYSEAGLGAPKITNINSLVTIVQLAVDGFGITALPRAVVLNQLASGQLVELDVTPQFPPFVLFASFIDRNDRPVLPMLAAICANAASAFARGG</sequence>
<keyword evidence="4" id="KW-0804">Transcription</keyword>
<dbReference type="Pfam" id="PF00126">
    <property type="entry name" value="HTH_1"/>
    <property type="match status" value="1"/>
</dbReference>
<protein>
    <submittedName>
        <fullName evidence="7">DNA-binding transcriptional LysR family regulator</fullName>
    </submittedName>
</protein>
<dbReference type="CDD" id="cd05466">
    <property type="entry name" value="PBP2_LTTR_substrate"/>
    <property type="match status" value="1"/>
</dbReference>
<evidence type="ECO:0000256" key="2">
    <source>
        <dbReference type="ARBA" id="ARBA00023015"/>
    </source>
</evidence>
<dbReference type="InterPro" id="IPR000847">
    <property type="entry name" value="LysR_HTH_N"/>
</dbReference>
<feature type="signal peptide" evidence="5">
    <location>
        <begin position="1"/>
        <end position="22"/>
    </location>
</feature>
<dbReference type="Pfam" id="PF03466">
    <property type="entry name" value="LysR_substrate"/>
    <property type="match status" value="1"/>
</dbReference>
<dbReference type="InterPro" id="IPR036388">
    <property type="entry name" value="WH-like_DNA-bd_sf"/>
</dbReference>
<comment type="similarity">
    <text evidence="1">Belongs to the LysR transcriptional regulatory family.</text>
</comment>
<dbReference type="InterPro" id="IPR036390">
    <property type="entry name" value="WH_DNA-bd_sf"/>
</dbReference>
<dbReference type="GO" id="GO:0003700">
    <property type="term" value="F:DNA-binding transcription factor activity"/>
    <property type="evidence" value="ECO:0007669"/>
    <property type="project" value="InterPro"/>
</dbReference>
<dbReference type="SUPFAM" id="SSF46785">
    <property type="entry name" value="Winged helix' DNA-binding domain"/>
    <property type="match status" value="1"/>
</dbReference>
<reference evidence="7 8" key="1">
    <citation type="submission" date="2020-08" db="EMBL/GenBank/DDBJ databases">
        <title>Genomic Encyclopedia of Type Strains, Phase IV (KMG-IV): sequencing the most valuable type-strain genomes for metagenomic binning, comparative biology and taxonomic classification.</title>
        <authorList>
            <person name="Goeker M."/>
        </authorList>
    </citation>
    <scope>NUCLEOTIDE SEQUENCE [LARGE SCALE GENOMIC DNA]</scope>
    <source>
        <strain evidence="7 8">DSM 11099</strain>
    </source>
</reference>
<accession>A0A7W9S2T7</accession>